<sequence>MIFLFILVKDKPVFLICHQAAALAKKGNLEHHHITSHPKFSENYPPKSALQTSKISEDFHTMSCHLDNLRAEFDRCFHEMHKMEDIEVFSLPNGVDMEIIELQNNTELQARANDSHFWGLVNREKFLVLSSCMKIIKSKHRTCLTDKHLSDCMRLCVSNYEPNYSALCDAAERTMNNPTPSL</sequence>
<dbReference type="PANTHER" id="PTHR45913:SF21">
    <property type="entry name" value="DUF4371 DOMAIN-CONTAINING PROTEIN"/>
    <property type="match status" value="1"/>
</dbReference>
<dbReference type="AlphaFoldDB" id="A0A3Q3KYD7"/>
<dbReference type="PANTHER" id="PTHR45913">
    <property type="entry name" value="EPM2A-INTERACTING PROTEIN 1"/>
    <property type="match status" value="1"/>
</dbReference>
<organism evidence="1 2">
    <name type="scientific">Mastacembelus armatus</name>
    <name type="common">zig-zag eel</name>
    <dbReference type="NCBI Taxonomy" id="205130"/>
    <lineage>
        <taxon>Eukaryota</taxon>
        <taxon>Metazoa</taxon>
        <taxon>Chordata</taxon>
        <taxon>Craniata</taxon>
        <taxon>Vertebrata</taxon>
        <taxon>Euteleostomi</taxon>
        <taxon>Actinopterygii</taxon>
        <taxon>Neopterygii</taxon>
        <taxon>Teleostei</taxon>
        <taxon>Neoteleostei</taxon>
        <taxon>Acanthomorphata</taxon>
        <taxon>Anabantaria</taxon>
        <taxon>Synbranchiformes</taxon>
        <taxon>Mastacembelidae</taxon>
        <taxon>Mastacembelus</taxon>
    </lineage>
</organism>
<proteinExistence type="predicted"/>
<evidence type="ECO:0000313" key="1">
    <source>
        <dbReference type="Ensembl" id="ENSMAMP00000006322.2"/>
    </source>
</evidence>
<protein>
    <submittedName>
        <fullName evidence="1">Uncharacterized protein</fullName>
    </submittedName>
</protein>
<evidence type="ECO:0000313" key="2">
    <source>
        <dbReference type="Proteomes" id="UP000261640"/>
    </source>
</evidence>
<dbReference type="InParanoid" id="A0A3Q3KYD7"/>
<accession>A0A3Q3KYD7</accession>
<reference evidence="1" key="2">
    <citation type="submission" date="2025-09" db="UniProtKB">
        <authorList>
            <consortium name="Ensembl"/>
        </authorList>
    </citation>
    <scope>IDENTIFICATION</scope>
</reference>
<dbReference type="Proteomes" id="UP000261640">
    <property type="component" value="Unplaced"/>
</dbReference>
<name>A0A3Q3KYD7_9TELE</name>
<dbReference type="STRING" id="205130.ENSMAMP00000006322"/>
<reference evidence="1" key="1">
    <citation type="submission" date="2025-08" db="UniProtKB">
        <authorList>
            <consortium name="Ensembl"/>
        </authorList>
    </citation>
    <scope>IDENTIFICATION</scope>
</reference>
<keyword evidence="2" id="KW-1185">Reference proteome</keyword>
<dbReference type="Ensembl" id="ENSMAMT00000006498.2">
    <property type="protein sequence ID" value="ENSMAMP00000006322.2"/>
    <property type="gene ID" value="ENSMAMG00000004289.2"/>
</dbReference>